<accession>A0A010R3G1</accession>
<comment type="caution">
    <text evidence="2">The sequence shown here is derived from an EMBL/GenBank/DDBJ whole genome shotgun (WGS) entry which is preliminary data.</text>
</comment>
<gene>
    <name evidence="2" type="ORF">CFIO01_11888</name>
</gene>
<dbReference type="SUPFAM" id="SSF52833">
    <property type="entry name" value="Thioredoxin-like"/>
    <property type="match status" value="1"/>
</dbReference>
<evidence type="ECO:0000313" key="3">
    <source>
        <dbReference type="Proteomes" id="UP000020467"/>
    </source>
</evidence>
<dbReference type="EMBL" id="JARH01000942">
    <property type="protein sequence ID" value="EXF74786.1"/>
    <property type="molecule type" value="Genomic_DNA"/>
</dbReference>
<evidence type="ECO:0000313" key="2">
    <source>
        <dbReference type="EMBL" id="EXF74786.1"/>
    </source>
</evidence>
<sequence length="59" mass="6738">MTVIKIEAVTDLLCPWCYVGKRNLDRAISQYRAVDPTTEFEVAWKPFYLSPALKSTGML</sequence>
<dbReference type="Proteomes" id="UP000020467">
    <property type="component" value="Unassembled WGS sequence"/>
</dbReference>
<dbReference type="Pfam" id="PF01323">
    <property type="entry name" value="DSBA"/>
    <property type="match status" value="1"/>
</dbReference>
<dbReference type="GO" id="GO:0016491">
    <property type="term" value="F:oxidoreductase activity"/>
    <property type="evidence" value="ECO:0007669"/>
    <property type="project" value="InterPro"/>
</dbReference>
<protein>
    <submittedName>
        <fullName evidence="2">DSBA-like thioredoxin domain-containing protein</fullName>
    </submittedName>
</protein>
<dbReference type="HOGENOM" id="CLU_2960610_0_0_1"/>
<dbReference type="InterPro" id="IPR036249">
    <property type="entry name" value="Thioredoxin-like_sf"/>
</dbReference>
<feature type="domain" description="DSBA-like thioredoxin" evidence="1">
    <location>
        <begin position="6"/>
        <end position="56"/>
    </location>
</feature>
<keyword evidence="3" id="KW-1185">Reference proteome</keyword>
<organism evidence="2 3">
    <name type="scientific">Colletotrichum fioriniae PJ7</name>
    <dbReference type="NCBI Taxonomy" id="1445577"/>
    <lineage>
        <taxon>Eukaryota</taxon>
        <taxon>Fungi</taxon>
        <taxon>Dikarya</taxon>
        <taxon>Ascomycota</taxon>
        <taxon>Pezizomycotina</taxon>
        <taxon>Sordariomycetes</taxon>
        <taxon>Hypocreomycetidae</taxon>
        <taxon>Glomerellales</taxon>
        <taxon>Glomerellaceae</taxon>
        <taxon>Colletotrichum</taxon>
        <taxon>Colletotrichum acutatum species complex</taxon>
    </lineage>
</organism>
<reference evidence="2 3" key="1">
    <citation type="submission" date="2014-02" db="EMBL/GenBank/DDBJ databases">
        <title>The genome sequence of Colletotrichum fioriniae PJ7.</title>
        <authorList>
            <person name="Baroncelli R."/>
            <person name="Thon M.R."/>
        </authorList>
    </citation>
    <scope>NUCLEOTIDE SEQUENCE [LARGE SCALE GENOMIC DNA]</scope>
    <source>
        <strain evidence="2 3">PJ7</strain>
    </source>
</reference>
<dbReference type="AlphaFoldDB" id="A0A010R3G1"/>
<dbReference type="OrthoDB" id="1930760at2759"/>
<evidence type="ECO:0000259" key="1">
    <source>
        <dbReference type="Pfam" id="PF01323"/>
    </source>
</evidence>
<name>A0A010R3G1_9PEZI</name>
<proteinExistence type="predicted"/>
<dbReference type="InterPro" id="IPR001853">
    <property type="entry name" value="DSBA-like_thioredoxin_dom"/>
</dbReference>
<dbReference type="KEGG" id="cfj:CFIO01_11888"/>
<dbReference type="Gene3D" id="3.40.30.10">
    <property type="entry name" value="Glutaredoxin"/>
    <property type="match status" value="1"/>
</dbReference>